<keyword evidence="2" id="KW-1185">Reference proteome</keyword>
<sequence>MEGEALRVVLGPVKNSTCCDSAHFSPHSFSVGSVWFVFAPVPLSSHRRLSVYAMHFFQHSARSRQ</sequence>
<evidence type="ECO:0000313" key="2">
    <source>
        <dbReference type="Proteomes" id="UP000005239"/>
    </source>
</evidence>
<dbReference type="AlphaFoldDB" id="A0A2A6CVG0"/>
<dbReference type="EnsemblMetazoa" id="PPA44160.1">
    <property type="protein sequence ID" value="PPA44160.1"/>
    <property type="gene ID" value="WBGene00282529"/>
</dbReference>
<evidence type="ECO:0000313" key="1">
    <source>
        <dbReference type="EnsemblMetazoa" id="PPA44160.1"/>
    </source>
</evidence>
<reference evidence="2" key="1">
    <citation type="journal article" date="2008" name="Nat. Genet.">
        <title>The Pristionchus pacificus genome provides a unique perspective on nematode lifestyle and parasitism.</title>
        <authorList>
            <person name="Dieterich C."/>
            <person name="Clifton S.W."/>
            <person name="Schuster L.N."/>
            <person name="Chinwalla A."/>
            <person name="Delehaunty K."/>
            <person name="Dinkelacker I."/>
            <person name="Fulton L."/>
            <person name="Fulton R."/>
            <person name="Godfrey J."/>
            <person name="Minx P."/>
            <person name="Mitreva M."/>
            <person name="Roeseler W."/>
            <person name="Tian H."/>
            <person name="Witte H."/>
            <person name="Yang S.P."/>
            <person name="Wilson R.K."/>
            <person name="Sommer R.J."/>
        </authorList>
    </citation>
    <scope>NUCLEOTIDE SEQUENCE [LARGE SCALE GENOMIC DNA]</scope>
    <source>
        <strain evidence="2">PS312</strain>
    </source>
</reference>
<reference evidence="1" key="2">
    <citation type="submission" date="2022-06" db="UniProtKB">
        <authorList>
            <consortium name="EnsemblMetazoa"/>
        </authorList>
    </citation>
    <scope>IDENTIFICATION</scope>
    <source>
        <strain evidence="1">PS312</strain>
    </source>
</reference>
<accession>A0A8R1Z5K6</accession>
<accession>A0A2A6CVG0</accession>
<proteinExistence type="predicted"/>
<dbReference type="Proteomes" id="UP000005239">
    <property type="component" value="Unassembled WGS sequence"/>
</dbReference>
<protein>
    <submittedName>
        <fullName evidence="1">Uncharacterized protein</fullName>
    </submittedName>
</protein>
<gene>
    <name evidence="1" type="primary">WBGene00282529</name>
</gene>
<organism evidence="1 2">
    <name type="scientific">Pristionchus pacificus</name>
    <name type="common">Parasitic nematode worm</name>
    <dbReference type="NCBI Taxonomy" id="54126"/>
    <lineage>
        <taxon>Eukaryota</taxon>
        <taxon>Metazoa</taxon>
        <taxon>Ecdysozoa</taxon>
        <taxon>Nematoda</taxon>
        <taxon>Chromadorea</taxon>
        <taxon>Rhabditida</taxon>
        <taxon>Rhabditina</taxon>
        <taxon>Diplogasteromorpha</taxon>
        <taxon>Diplogasteroidea</taxon>
        <taxon>Neodiplogasteridae</taxon>
        <taxon>Pristionchus</taxon>
    </lineage>
</organism>
<name>A0A2A6CVG0_PRIPA</name>